<comment type="caution">
    <text evidence="5">The sequence shown here is derived from an EMBL/GenBank/DDBJ whole genome shotgun (WGS) entry which is preliminary data.</text>
</comment>
<dbReference type="EMBL" id="JMSN01000085">
    <property type="protein sequence ID" value="KDN40952.1"/>
    <property type="molecule type" value="Genomic_DNA"/>
</dbReference>
<keyword evidence="1" id="KW-0175">Coiled coil</keyword>
<dbReference type="Proteomes" id="UP000027361">
    <property type="component" value="Unassembled WGS sequence"/>
</dbReference>
<dbReference type="GeneID" id="25261906"/>
<evidence type="ECO:0000259" key="4">
    <source>
        <dbReference type="Pfam" id="PF19343"/>
    </source>
</evidence>
<feature type="region of interest" description="Disordered" evidence="2">
    <location>
        <begin position="212"/>
        <end position="260"/>
    </location>
</feature>
<dbReference type="InterPro" id="IPR045967">
    <property type="entry name" value="HAM1-like_N"/>
</dbReference>
<dbReference type="STRING" id="1037660.A0A066VGV1"/>
<name>A0A066VGV1_TILAU</name>
<feature type="coiled-coil region" evidence="1">
    <location>
        <begin position="423"/>
        <end position="457"/>
    </location>
</feature>
<reference evidence="5 6" key="1">
    <citation type="submission" date="2014-05" db="EMBL/GenBank/DDBJ databases">
        <title>Draft genome sequence of a rare smut relative, Tilletiaria anomala UBC 951.</title>
        <authorList>
            <consortium name="DOE Joint Genome Institute"/>
            <person name="Toome M."/>
            <person name="Kuo A."/>
            <person name="Henrissat B."/>
            <person name="Lipzen A."/>
            <person name="Tritt A."/>
            <person name="Yoshinaga Y."/>
            <person name="Zane M."/>
            <person name="Barry K."/>
            <person name="Grigoriev I.V."/>
            <person name="Spatafora J.W."/>
            <person name="Aimea M.C."/>
        </authorList>
    </citation>
    <scope>NUCLEOTIDE SEQUENCE [LARGE SCALE GENOMIC DNA]</scope>
    <source>
        <strain evidence="5 6">UBC 951</strain>
    </source>
</reference>
<accession>A0A066VGV1</accession>
<dbReference type="PANTHER" id="PTHR31138:SF1">
    <property type="entry name" value="PDZ DOMAIN-CONTAINING PROTEIN"/>
    <property type="match status" value="1"/>
</dbReference>
<evidence type="ECO:0000256" key="1">
    <source>
        <dbReference type="SAM" id="Coils"/>
    </source>
</evidence>
<keyword evidence="6" id="KW-1185">Reference proteome</keyword>
<feature type="region of interest" description="Disordered" evidence="2">
    <location>
        <begin position="813"/>
        <end position="842"/>
    </location>
</feature>
<dbReference type="OrthoDB" id="5407957at2759"/>
<feature type="compositionally biased region" description="Polar residues" evidence="2">
    <location>
        <begin position="42"/>
        <end position="51"/>
    </location>
</feature>
<feature type="domain" description="HAM1-like C-terminal" evidence="3">
    <location>
        <begin position="641"/>
        <end position="699"/>
    </location>
</feature>
<dbReference type="InterPro" id="IPR027842">
    <property type="entry name" value="HAM1-like_C"/>
</dbReference>
<evidence type="ECO:0000313" key="6">
    <source>
        <dbReference type="Proteomes" id="UP000027361"/>
    </source>
</evidence>
<dbReference type="Pfam" id="PF19343">
    <property type="entry name" value="HAM1_N"/>
    <property type="match status" value="2"/>
</dbReference>
<protein>
    <submittedName>
        <fullName evidence="5">Uncharacterized protein</fullName>
    </submittedName>
</protein>
<dbReference type="OMA" id="INKKTGW"/>
<feature type="compositionally biased region" description="Basic and acidic residues" evidence="2">
    <location>
        <begin position="244"/>
        <end position="253"/>
    </location>
</feature>
<dbReference type="RefSeq" id="XP_013241542.1">
    <property type="nucleotide sequence ID" value="XM_013386088.1"/>
</dbReference>
<dbReference type="Pfam" id="PF14613">
    <property type="entry name" value="HAM1_C"/>
    <property type="match status" value="1"/>
</dbReference>
<evidence type="ECO:0000256" key="2">
    <source>
        <dbReference type="SAM" id="MobiDB-lite"/>
    </source>
</evidence>
<sequence>MTGSNSSGCEPLLPSHRSQEQSAKDYGATAQQKENPAAGQAKQITQQAHQSLQRAKPDIEYAVAALKAGKLPSTEQLSKWVDYLQSTSIFQTGPYNKTGALSEEGERIISDFKNVLYQLKQLAELKNDDDKFQRFMYHSSQASIATDLSDPSAFTPSQRQLRKDSERAVNALRKLGWLIVTDEAFNHIIADLFFASRELLADAASVASDKIREVSERARPSESAKSASGVEKRDTALGIGHGRMSSESEENTKQKGRVSGLNVDADKLKRDVKDLASNAKKWIEERTGSSEDAKDDLIERLKKTIISIQEHEEYQESVDVLIDLIKKYGKEVKSAAEQAKEDGKEKINANDHVDKAARNLKAIVEAFANGKCLDPVLDAFKQVAEDIRKDGRLSAYFSEVSHFIERCLKDSGYVTTSKASRRIDSLYDRAQELQNSNSDWKKDAQNLSERLQEFSEALCSDEDSCGLLVAFQKLGADLETLAEQTVKLLQGQAHGLYRDIADVWLPRVLSSISHVPLPKIEFKSADVDVIVDGINLAASSGNFIPDRIQILNRNEVQLHNGYAAFATTFDSEITVRVEGLRIMASDVAFYIHRKNAYFHRRDWGLLSLDASSPKGISLMIHLENAKPEDRESYMKVKKVDVDISQLNISVRQSHHPIQNFLFIPLARPALRTIIGKLLEEQISSALEDSDKQLFAMHERSVALSKYSGAAFNPFSSAPGGGGTPSITGYFNALFGSGINPFSLGSGGSSSVSVGKRGIVKKGRSGEWLLAIGSPQPIIDADAGPKGWAEKHRREAEEAKRKFEMLTSKGKAELRKSAAETDAKASEMAKEDDWRSDAFDIPV</sequence>
<dbReference type="PANTHER" id="PTHR31138">
    <property type="entry name" value="CHROMOSOME 19, WHOLE GENOME SHOTGUN SEQUENCE"/>
    <property type="match status" value="1"/>
</dbReference>
<proteinExistence type="predicted"/>
<dbReference type="AlphaFoldDB" id="A0A066VGV1"/>
<evidence type="ECO:0000313" key="5">
    <source>
        <dbReference type="EMBL" id="KDN40952.1"/>
    </source>
</evidence>
<feature type="compositionally biased region" description="Basic and acidic residues" evidence="2">
    <location>
        <begin position="212"/>
        <end position="222"/>
    </location>
</feature>
<dbReference type="HOGENOM" id="CLU_338076_0_0_1"/>
<dbReference type="InParanoid" id="A0A066VGV1"/>
<feature type="domain" description="HAM1-like N-terminal" evidence="4">
    <location>
        <begin position="248"/>
        <end position="628"/>
    </location>
</feature>
<feature type="region of interest" description="Disordered" evidence="2">
    <location>
        <begin position="1"/>
        <end position="51"/>
    </location>
</feature>
<organism evidence="5 6">
    <name type="scientific">Tilletiaria anomala (strain ATCC 24038 / CBS 436.72 / UBC 951)</name>
    <dbReference type="NCBI Taxonomy" id="1037660"/>
    <lineage>
        <taxon>Eukaryota</taxon>
        <taxon>Fungi</taxon>
        <taxon>Dikarya</taxon>
        <taxon>Basidiomycota</taxon>
        <taxon>Ustilaginomycotina</taxon>
        <taxon>Exobasidiomycetes</taxon>
        <taxon>Georgefischeriales</taxon>
        <taxon>Tilletiariaceae</taxon>
        <taxon>Tilletiaria</taxon>
    </lineage>
</organism>
<feature type="domain" description="HAM1-like N-terminal" evidence="4">
    <location>
        <begin position="63"/>
        <end position="217"/>
    </location>
</feature>
<evidence type="ECO:0000259" key="3">
    <source>
        <dbReference type="Pfam" id="PF14613"/>
    </source>
</evidence>
<gene>
    <name evidence="5" type="ORF">K437DRAFT_180992</name>
</gene>